<reference evidence="3" key="1">
    <citation type="submission" date="2021-10" db="EMBL/GenBank/DDBJ databases">
        <title>Anaerobic single-cell dispensing facilitates the cultivation of human gut bacteria.</title>
        <authorList>
            <person name="Afrizal A."/>
        </authorList>
    </citation>
    <scope>NUCLEOTIDE SEQUENCE</scope>
    <source>
        <strain evidence="3">CLA-AA-H204</strain>
    </source>
</reference>
<comment type="caution">
    <text evidence="3">The sequence shown here is derived from an EMBL/GenBank/DDBJ whole genome shotgun (WGS) entry which is preliminary data.</text>
</comment>
<keyword evidence="2" id="KW-0378">Hydrolase</keyword>
<dbReference type="PANTHER" id="PTHR11113">
    <property type="entry name" value="N-ACETYLGLUCOSAMINE-6-PHOSPHATE DEACETYLASE"/>
    <property type="match status" value="1"/>
</dbReference>
<dbReference type="InterPro" id="IPR032466">
    <property type="entry name" value="Metal_Hydrolase"/>
</dbReference>
<evidence type="ECO:0000256" key="2">
    <source>
        <dbReference type="ARBA" id="ARBA00022801"/>
    </source>
</evidence>
<dbReference type="Gene3D" id="3.20.20.140">
    <property type="entry name" value="Metal-dependent hydrolases"/>
    <property type="match status" value="1"/>
</dbReference>
<dbReference type="GO" id="GO:0008448">
    <property type="term" value="F:N-acetylglucosamine-6-phosphate deacetylase activity"/>
    <property type="evidence" value="ECO:0007669"/>
    <property type="project" value="TreeGrafter"/>
</dbReference>
<dbReference type="Proteomes" id="UP001198893">
    <property type="component" value="Unassembled WGS sequence"/>
</dbReference>
<name>A0AAW4WHQ3_9FIRM</name>
<evidence type="ECO:0000256" key="1">
    <source>
        <dbReference type="ARBA" id="ARBA00010716"/>
    </source>
</evidence>
<dbReference type="RefSeq" id="WP_227709893.1">
    <property type="nucleotide sequence ID" value="NZ_JAJEQW010000004.1"/>
</dbReference>
<gene>
    <name evidence="3" type="ORF">LKD47_05840</name>
</gene>
<organism evidence="3 4">
    <name type="scientific">Roseburia amylophila</name>
    <dbReference type="NCBI Taxonomy" id="2981794"/>
    <lineage>
        <taxon>Bacteria</taxon>
        <taxon>Bacillati</taxon>
        <taxon>Bacillota</taxon>
        <taxon>Clostridia</taxon>
        <taxon>Lachnospirales</taxon>
        <taxon>Lachnospiraceae</taxon>
        <taxon>Roseburia</taxon>
    </lineage>
</organism>
<dbReference type="EMBL" id="JAJEQW010000004">
    <property type="protein sequence ID" value="MCC2241823.1"/>
    <property type="molecule type" value="Genomic_DNA"/>
</dbReference>
<accession>A0AAW4WHQ3</accession>
<dbReference type="GO" id="GO:0006046">
    <property type="term" value="P:N-acetylglucosamine catabolic process"/>
    <property type="evidence" value="ECO:0007669"/>
    <property type="project" value="TreeGrafter"/>
</dbReference>
<proteinExistence type="inferred from homology"/>
<dbReference type="SUPFAM" id="SSF51556">
    <property type="entry name" value="Metallo-dependent hydrolases"/>
    <property type="match status" value="1"/>
</dbReference>
<protein>
    <submittedName>
        <fullName evidence="3">Amidohydrolase family protein</fullName>
    </submittedName>
</protein>
<evidence type="ECO:0000313" key="3">
    <source>
        <dbReference type="EMBL" id="MCC2241823.1"/>
    </source>
</evidence>
<dbReference type="PANTHER" id="PTHR11113:SF14">
    <property type="entry name" value="N-ACETYLGLUCOSAMINE-6-PHOSPHATE DEACETYLASE"/>
    <property type="match status" value="1"/>
</dbReference>
<dbReference type="AlphaFoldDB" id="A0AAW4WHQ3"/>
<sequence>MIPGLVDVHIHGAKGHDFCDANTDGLSDIAAYLYSCGVTSFCATSMTLPENQLMEIFETVSGVPDDGNHAYVAGIHMEGPFLSPAKKGAQKESYLCNPSMDAFCRLSEVSSGKIKLITIAPELPGADKFIEKFHDEVAISLGHSTASYEIASKAFAAFSACLEMTASS</sequence>
<evidence type="ECO:0000313" key="4">
    <source>
        <dbReference type="Proteomes" id="UP001198893"/>
    </source>
</evidence>
<comment type="similarity">
    <text evidence="1">Belongs to the metallo-dependent hydrolases superfamily. NagA family.</text>
</comment>